<dbReference type="AlphaFoldDB" id="A0A814I906"/>
<keyword evidence="1" id="KW-0547">Nucleotide-binding</keyword>
<dbReference type="InterPro" id="IPR027417">
    <property type="entry name" value="P-loop_NTPase"/>
</dbReference>
<dbReference type="GO" id="GO:0005524">
    <property type="term" value="F:ATP binding"/>
    <property type="evidence" value="ECO:0007669"/>
    <property type="project" value="UniProtKB-KW"/>
</dbReference>
<accession>A0A814I906</accession>
<dbReference type="PANTHER" id="PTHR24223">
    <property type="entry name" value="ATP-BINDING CASSETTE SUB-FAMILY C"/>
    <property type="match status" value="1"/>
</dbReference>
<organism evidence="3 4">
    <name type="scientific">Adineta ricciae</name>
    <name type="common">Rotifer</name>
    <dbReference type="NCBI Taxonomy" id="249248"/>
    <lineage>
        <taxon>Eukaryota</taxon>
        <taxon>Metazoa</taxon>
        <taxon>Spiralia</taxon>
        <taxon>Gnathifera</taxon>
        <taxon>Rotifera</taxon>
        <taxon>Eurotatoria</taxon>
        <taxon>Bdelloidea</taxon>
        <taxon>Adinetida</taxon>
        <taxon>Adinetidae</taxon>
        <taxon>Adineta</taxon>
    </lineage>
</organism>
<feature type="non-terminal residue" evidence="3">
    <location>
        <position position="1"/>
    </location>
</feature>
<dbReference type="InterPro" id="IPR050173">
    <property type="entry name" value="ABC_transporter_C-like"/>
</dbReference>
<keyword evidence="2" id="KW-0067">ATP-binding</keyword>
<protein>
    <submittedName>
        <fullName evidence="3">Uncharacterized protein</fullName>
    </submittedName>
</protein>
<proteinExistence type="predicted"/>
<evidence type="ECO:0000256" key="2">
    <source>
        <dbReference type="ARBA" id="ARBA00022840"/>
    </source>
</evidence>
<gene>
    <name evidence="3" type="ORF">XAT740_LOCUS14182</name>
</gene>
<dbReference type="SUPFAM" id="SSF52540">
    <property type="entry name" value="P-loop containing nucleoside triphosphate hydrolases"/>
    <property type="match status" value="1"/>
</dbReference>
<dbReference type="Proteomes" id="UP000663828">
    <property type="component" value="Unassembled WGS sequence"/>
</dbReference>
<comment type="caution">
    <text evidence="3">The sequence shown here is derived from an EMBL/GenBank/DDBJ whole genome shotgun (WGS) entry which is preliminary data.</text>
</comment>
<name>A0A814I906_ADIRI</name>
<evidence type="ECO:0000256" key="1">
    <source>
        <dbReference type="ARBA" id="ARBA00022741"/>
    </source>
</evidence>
<evidence type="ECO:0000313" key="4">
    <source>
        <dbReference type="Proteomes" id="UP000663828"/>
    </source>
</evidence>
<dbReference type="Gene3D" id="3.40.50.300">
    <property type="entry name" value="P-loop containing nucleotide triphosphate hydrolases"/>
    <property type="match status" value="1"/>
</dbReference>
<evidence type="ECO:0000313" key="3">
    <source>
        <dbReference type="EMBL" id="CAF1020019.1"/>
    </source>
</evidence>
<reference evidence="3" key="1">
    <citation type="submission" date="2021-02" db="EMBL/GenBank/DDBJ databases">
        <authorList>
            <person name="Nowell W R."/>
        </authorList>
    </citation>
    <scope>NUCLEOTIDE SEQUENCE</scope>
</reference>
<keyword evidence="4" id="KW-1185">Reference proteome</keyword>
<sequence length="93" mass="10215">ECTVLTVAHRLRTVIDSDRILVLGNGEVLEFDAPHVLLSNKESQFTSLVEQTGAAEADHLRSLASIAALKSKIIVDNHDEVQPDDSERDPLIK</sequence>
<dbReference type="GO" id="GO:0042626">
    <property type="term" value="F:ATPase-coupled transmembrane transporter activity"/>
    <property type="evidence" value="ECO:0007669"/>
    <property type="project" value="TreeGrafter"/>
</dbReference>
<dbReference type="EMBL" id="CAJNOR010000844">
    <property type="protein sequence ID" value="CAF1020019.1"/>
    <property type="molecule type" value="Genomic_DNA"/>
</dbReference>
<dbReference type="GO" id="GO:0016020">
    <property type="term" value="C:membrane"/>
    <property type="evidence" value="ECO:0007669"/>
    <property type="project" value="TreeGrafter"/>
</dbReference>